<reference evidence="1 2" key="1">
    <citation type="journal article" date="2019" name="Sci. Rep.">
        <title>Orb-weaving spider Araneus ventricosus genome elucidates the spidroin gene catalogue.</title>
        <authorList>
            <person name="Kono N."/>
            <person name="Nakamura H."/>
            <person name="Ohtoshi R."/>
            <person name="Moran D.A.P."/>
            <person name="Shinohara A."/>
            <person name="Yoshida Y."/>
            <person name="Fujiwara M."/>
            <person name="Mori M."/>
            <person name="Tomita M."/>
            <person name="Arakawa K."/>
        </authorList>
    </citation>
    <scope>NUCLEOTIDE SEQUENCE [LARGE SCALE GENOMIC DNA]</scope>
</reference>
<feature type="non-terminal residue" evidence="1">
    <location>
        <position position="1"/>
    </location>
</feature>
<dbReference type="Proteomes" id="UP000499080">
    <property type="component" value="Unassembled WGS sequence"/>
</dbReference>
<sequence>ALSPWGTALSPREIPHNQTCRWPLLWKRDIPLHFGVIERVLFYLSQIEPAKVSLRFENEFLSKRSALTLPNVAVDFIPVSLLSPTRLRAATLSRAFLVSVGYGGSKPDSTGDPPCMWARCTLNHT</sequence>
<evidence type="ECO:0000313" key="2">
    <source>
        <dbReference type="Proteomes" id="UP000499080"/>
    </source>
</evidence>
<proteinExistence type="predicted"/>
<comment type="caution">
    <text evidence="1">The sequence shown here is derived from an EMBL/GenBank/DDBJ whole genome shotgun (WGS) entry which is preliminary data.</text>
</comment>
<organism evidence="1 2">
    <name type="scientific">Araneus ventricosus</name>
    <name type="common">Orbweaver spider</name>
    <name type="synonym">Epeira ventricosa</name>
    <dbReference type="NCBI Taxonomy" id="182803"/>
    <lineage>
        <taxon>Eukaryota</taxon>
        <taxon>Metazoa</taxon>
        <taxon>Ecdysozoa</taxon>
        <taxon>Arthropoda</taxon>
        <taxon>Chelicerata</taxon>
        <taxon>Arachnida</taxon>
        <taxon>Araneae</taxon>
        <taxon>Araneomorphae</taxon>
        <taxon>Entelegynae</taxon>
        <taxon>Araneoidea</taxon>
        <taxon>Araneidae</taxon>
        <taxon>Araneus</taxon>
    </lineage>
</organism>
<dbReference type="EMBL" id="BGPR01010062">
    <property type="protein sequence ID" value="GBN44031.1"/>
    <property type="molecule type" value="Genomic_DNA"/>
</dbReference>
<gene>
    <name evidence="1" type="ORF">AVEN_95092_1</name>
</gene>
<accession>A0A4Y2NXK7</accession>
<keyword evidence="2" id="KW-1185">Reference proteome</keyword>
<protein>
    <submittedName>
        <fullName evidence="1">Uncharacterized protein</fullName>
    </submittedName>
</protein>
<evidence type="ECO:0000313" key="1">
    <source>
        <dbReference type="EMBL" id="GBN44031.1"/>
    </source>
</evidence>
<dbReference type="AlphaFoldDB" id="A0A4Y2NXK7"/>
<name>A0A4Y2NXK7_ARAVE</name>